<dbReference type="KEGG" id="fps:FP1050"/>
<dbReference type="SUPFAM" id="SSF54826">
    <property type="entry name" value="Enolase N-terminal domain-like"/>
    <property type="match status" value="1"/>
</dbReference>
<evidence type="ECO:0000313" key="2">
    <source>
        <dbReference type="Proteomes" id="UP000006394"/>
    </source>
</evidence>
<dbReference type="PATRIC" id="fig|402612.5.peg.1063"/>
<keyword evidence="2" id="KW-1185">Reference proteome</keyword>
<accession>A6GYH1</accession>
<dbReference type="EnsemblBacteria" id="CAL43144">
    <property type="protein sequence ID" value="CAL43144"/>
    <property type="gene ID" value="FP1050"/>
</dbReference>
<dbReference type="InterPro" id="IPR029017">
    <property type="entry name" value="Enolase-like_N"/>
</dbReference>
<proteinExistence type="predicted"/>
<dbReference type="Gene3D" id="3.30.390.10">
    <property type="entry name" value="Enolase-like, N-terminal domain"/>
    <property type="match status" value="1"/>
</dbReference>
<dbReference type="Proteomes" id="UP000006394">
    <property type="component" value="Chromosome"/>
</dbReference>
<gene>
    <name evidence="1" type="ordered locus">FP1050</name>
</gene>
<protein>
    <recommendedName>
        <fullName evidence="3">O-succinylbenzoate synthase</fullName>
    </recommendedName>
</protein>
<dbReference type="HOGENOM" id="CLU_3080115_0_0_10"/>
<reference evidence="1 2" key="1">
    <citation type="journal article" date="2007" name="Nat. Biotechnol.">
        <title>Complete genome sequence of the fish pathogen Flavobacterium psychrophilum.</title>
        <authorList>
            <person name="Duchaud E."/>
            <person name="Boussaha M."/>
            <person name="Loux V."/>
            <person name="Bernardet J.F."/>
            <person name="Michel C."/>
            <person name="Kerouault B."/>
            <person name="Mondot S."/>
            <person name="Nicolas P."/>
            <person name="Bossy R."/>
            <person name="Caron C."/>
            <person name="Bessieres P."/>
            <person name="Gibrat J.F."/>
            <person name="Claverol S."/>
            <person name="Dumetz F."/>
            <person name="Le Henaff M."/>
            <person name="Benmansour A."/>
        </authorList>
    </citation>
    <scope>NUCLEOTIDE SEQUENCE [LARGE SCALE GENOMIC DNA]</scope>
    <source>
        <strain evidence="2">ATCC 49511 / DSM 21280 / CIP 103535 / JIP02/86</strain>
    </source>
</reference>
<dbReference type="STRING" id="402612.FP1050"/>
<evidence type="ECO:0008006" key="3">
    <source>
        <dbReference type="Google" id="ProtNLM"/>
    </source>
</evidence>
<evidence type="ECO:0000313" key="1">
    <source>
        <dbReference type="EMBL" id="CAL43144.1"/>
    </source>
</evidence>
<organism evidence="1 2">
    <name type="scientific">Flavobacterium psychrophilum (strain ATCC 49511 / DSM 21280 / CIP 103535 / JIP02/86)</name>
    <dbReference type="NCBI Taxonomy" id="402612"/>
    <lineage>
        <taxon>Bacteria</taxon>
        <taxon>Pseudomonadati</taxon>
        <taxon>Bacteroidota</taxon>
        <taxon>Flavobacteriia</taxon>
        <taxon>Flavobacteriales</taxon>
        <taxon>Flavobacteriaceae</taxon>
        <taxon>Flavobacterium</taxon>
    </lineage>
</organism>
<dbReference type="OrthoDB" id="9775391at2"/>
<dbReference type="AlphaFoldDB" id="A6GYH1"/>
<dbReference type="EMBL" id="AM398681">
    <property type="protein sequence ID" value="CAL43144.1"/>
    <property type="molecule type" value="Genomic_DNA"/>
</dbReference>
<name>A6GYH1_FLAPJ</name>
<sequence length="52" mass="5942">MNLSWQIVRFELKETFSIAYGNYSHRDALIVKLNYKGISGYGELCGLNSLLD</sequence>